<evidence type="ECO:0000313" key="2">
    <source>
        <dbReference type="EMBL" id="MBE5920795.1"/>
    </source>
</evidence>
<feature type="transmembrane region" description="Helical" evidence="1">
    <location>
        <begin position="156"/>
        <end position="177"/>
    </location>
</feature>
<protein>
    <submittedName>
        <fullName evidence="2">Uncharacterized protein</fullName>
    </submittedName>
</protein>
<organism evidence="2 3">
    <name type="scientific">Pseudobutyrivibrio ruminis</name>
    <dbReference type="NCBI Taxonomy" id="46206"/>
    <lineage>
        <taxon>Bacteria</taxon>
        <taxon>Bacillati</taxon>
        <taxon>Bacillota</taxon>
        <taxon>Clostridia</taxon>
        <taxon>Lachnospirales</taxon>
        <taxon>Lachnospiraceae</taxon>
        <taxon>Pseudobutyrivibrio</taxon>
    </lineage>
</organism>
<evidence type="ECO:0000256" key="1">
    <source>
        <dbReference type="SAM" id="Phobius"/>
    </source>
</evidence>
<name>A0A927UA31_9FIRM</name>
<keyword evidence="1" id="KW-1133">Transmembrane helix</keyword>
<proteinExistence type="predicted"/>
<dbReference type="AlphaFoldDB" id="A0A927UA31"/>
<feature type="transmembrane region" description="Helical" evidence="1">
    <location>
        <begin position="121"/>
        <end position="144"/>
    </location>
</feature>
<sequence>MDSTLYNPKNQGIQIRLRRYRDSLAISGGMVIVMSIWDIIKLFIGFFLGEDTIEELVEAVINDSGSPVIGDEYESVVRIVLWVTILLILLLFSAVIFLYHLYIGLNAYRVGRQTAKKRKRLYILLTFLSTIFAGLLIMSNLLILINATDASGNVDFAFLIMEVTAFINYIFILYSVYKIRILEKAEGGMA</sequence>
<feature type="transmembrane region" description="Helical" evidence="1">
    <location>
        <begin position="24"/>
        <end position="48"/>
    </location>
</feature>
<dbReference type="EMBL" id="SVER01000052">
    <property type="protein sequence ID" value="MBE5920795.1"/>
    <property type="molecule type" value="Genomic_DNA"/>
</dbReference>
<keyword evidence="1" id="KW-0472">Membrane</keyword>
<comment type="caution">
    <text evidence="2">The sequence shown here is derived from an EMBL/GenBank/DDBJ whole genome shotgun (WGS) entry which is preliminary data.</text>
</comment>
<evidence type="ECO:0000313" key="3">
    <source>
        <dbReference type="Proteomes" id="UP000766246"/>
    </source>
</evidence>
<feature type="transmembrane region" description="Helical" evidence="1">
    <location>
        <begin position="79"/>
        <end position="101"/>
    </location>
</feature>
<dbReference type="Proteomes" id="UP000766246">
    <property type="component" value="Unassembled WGS sequence"/>
</dbReference>
<accession>A0A927UA31</accession>
<keyword evidence="1" id="KW-0812">Transmembrane</keyword>
<reference evidence="2" key="1">
    <citation type="submission" date="2019-04" db="EMBL/GenBank/DDBJ databases">
        <title>Evolution of Biomass-Degrading Anaerobic Consortia Revealed by Metagenomics.</title>
        <authorList>
            <person name="Peng X."/>
        </authorList>
    </citation>
    <scope>NUCLEOTIDE SEQUENCE</scope>
    <source>
        <strain evidence="2">SIG311</strain>
    </source>
</reference>
<gene>
    <name evidence="2" type="ORF">E7272_13270</name>
</gene>